<dbReference type="OrthoDB" id="428346at2759"/>
<evidence type="ECO:0000313" key="1">
    <source>
        <dbReference type="EMBL" id="CAB3399108.1"/>
    </source>
</evidence>
<reference evidence="1 2" key="1">
    <citation type="submission" date="2020-04" db="EMBL/GenBank/DDBJ databases">
        <authorList>
            <person name="Laetsch R D."/>
            <person name="Stevens L."/>
            <person name="Kumar S."/>
            <person name="Blaxter L. M."/>
        </authorList>
    </citation>
    <scope>NUCLEOTIDE SEQUENCE [LARGE SCALE GENOMIC DNA]</scope>
</reference>
<sequence>MASITPSSDIIAVRLQKLGCMGTTTQISPAIKKPLQFLPDGGIGDFLLNKFVGISYVYSNKKPLISKASLEWATFGNRTLRKIVENDNNIWSLHNAFVDYQIRGKSGIFFGSVNPDAAEVAIKHEVGHIKFLALEAYKIPKAFEKVAEITDYESFTETNISEFDFAASYYSIAQLGLGSYGEPVDAFWDFRILSIIKCAIKPGALVYLGIPIGIDGIVFNEYRIYGSIRLAMLIAGFDWIATYSPEEDGNIEVTGEFLYSIPKFTYKIRTIVLKKRI</sequence>
<dbReference type="Proteomes" id="UP000494206">
    <property type="component" value="Unassembled WGS sequence"/>
</dbReference>
<dbReference type="AlphaFoldDB" id="A0A8S1EH93"/>
<dbReference type="EMBL" id="CADEPM010000001">
    <property type="protein sequence ID" value="CAB3399108.1"/>
    <property type="molecule type" value="Genomic_DNA"/>
</dbReference>
<gene>
    <name evidence="1" type="ORF">CBOVIS_LOCUS2288</name>
</gene>
<evidence type="ECO:0000313" key="2">
    <source>
        <dbReference type="Proteomes" id="UP000494206"/>
    </source>
</evidence>
<dbReference type="Pfam" id="PF03269">
    <property type="entry name" value="DUF268"/>
    <property type="match status" value="1"/>
</dbReference>
<organism evidence="1 2">
    <name type="scientific">Caenorhabditis bovis</name>
    <dbReference type="NCBI Taxonomy" id="2654633"/>
    <lineage>
        <taxon>Eukaryota</taxon>
        <taxon>Metazoa</taxon>
        <taxon>Ecdysozoa</taxon>
        <taxon>Nematoda</taxon>
        <taxon>Chromadorea</taxon>
        <taxon>Rhabditida</taxon>
        <taxon>Rhabditina</taxon>
        <taxon>Rhabditomorpha</taxon>
        <taxon>Rhabditoidea</taxon>
        <taxon>Rhabditidae</taxon>
        <taxon>Peloderinae</taxon>
        <taxon>Caenorhabditis</taxon>
    </lineage>
</organism>
<name>A0A8S1EH93_9PELO</name>
<comment type="caution">
    <text evidence="1">The sequence shown here is derived from an EMBL/GenBank/DDBJ whole genome shotgun (WGS) entry which is preliminary data.</text>
</comment>
<accession>A0A8S1EH93</accession>
<protein>
    <submittedName>
        <fullName evidence="1">Uncharacterized protein</fullName>
    </submittedName>
</protein>
<proteinExistence type="predicted"/>
<keyword evidence="2" id="KW-1185">Reference proteome</keyword>
<dbReference type="InterPro" id="IPR004951">
    <property type="entry name" value="DUF268_CAE_spp"/>
</dbReference>